<evidence type="ECO:0000256" key="2">
    <source>
        <dbReference type="ARBA" id="ARBA00023125"/>
    </source>
</evidence>
<dbReference type="PANTHER" id="PTHR47504:SF6">
    <property type="entry name" value="ARAC-FAMILY TRANSCRIPTIONAL REGULATOR"/>
    <property type="match status" value="1"/>
</dbReference>
<feature type="region of interest" description="Disordered" evidence="4">
    <location>
        <begin position="267"/>
        <end position="290"/>
    </location>
</feature>
<evidence type="ECO:0000259" key="5">
    <source>
        <dbReference type="PROSITE" id="PS01124"/>
    </source>
</evidence>
<dbReference type="KEGG" id="fpn:ABE65_012600"/>
<dbReference type="GO" id="GO:0043565">
    <property type="term" value="F:sequence-specific DNA binding"/>
    <property type="evidence" value="ECO:0007669"/>
    <property type="project" value="InterPro"/>
</dbReference>
<name>A0A160INT6_9BACL</name>
<keyword evidence="7" id="KW-1185">Reference proteome</keyword>
<keyword evidence="1" id="KW-0805">Transcription regulation</keyword>
<dbReference type="EMBL" id="CP015378">
    <property type="protein sequence ID" value="ANC77590.1"/>
    <property type="molecule type" value="Genomic_DNA"/>
</dbReference>
<evidence type="ECO:0000313" key="6">
    <source>
        <dbReference type="EMBL" id="ANC77590.1"/>
    </source>
</evidence>
<dbReference type="InterPro" id="IPR009057">
    <property type="entry name" value="Homeodomain-like_sf"/>
</dbReference>
<dbReference type="RefSeq" id="WP_066395429.1">
    <property type="nucleotide sequence ID" value="NZ_CP015378.1"/>
</dbReference>
<evidence type="ECO:0000256" key="3">
    <source>
        <dbReference type="ARBA" id="ARBA00023163"/>
    </source>
</evidence>
<dbReference type="Gene3D" id="1.10.10.60">
    <property type="entry name" value="Homeodomain-like"/>
    <property type="match status" value="2"/>
</dbReference>
<dbReference type="Gene3D" id="2.60.120.260">
    <property type="entry name" value="Galactose-binding domain-like"/>
    <property type="match status" value="1"/>
</dbReference>
<dbReference type="GO" id="GO:0003700">
    <property type="term" value="F:DNA-binding transcription factor activity"/>
    <property type="evidence" value="ECO:0007669"/>
    <property type="project" value="InterPro"/>
</dbReference>
<keyword evidence="2" id="KW-0238">DNA-binding</keyword>
<dbReference type="AlphaFoldDB" id="A0A160INT6"/>
<dbReference type="Proteomes" id="UP000076623">
    <property type="component" value="Chromosome"/>
</dbReference>
<dbReference type="Pfam" id="PF12833">
    <property type="entry name" value="HTH_18"/>
    <property type="match status" value="1"/>
</dbReference>
<protein>
    <submittedName>
        <fullName evidence="6">Transcriptional regulator</fullName>
    </submittedName>
</protein>
<dbReference type="PANTHER" id="PTHR47504">
    <property type="entry name" value="RIGHT ORIGIN-BINDING PROTEIN"/>
    <property type="match status" value="1"/>
</dbReference>
<evidence type="ECO:0000256" key="4">
    <source>
        <dbReference type="SAM" id="MobiDB-lite"/>
    </source>
</evidence>
<accession>A0A160INT6</accession>
<organism evidence="6 7">
    <name type="scientific">Fictibacillus phosphorivorans</name>
    <dbReference type="NCBI Taxonomy" id="1221500"/>
    <lineage>
        <taxon>Bacteria</taxon>
        <taxon>Bacillati</taxon>
        <taxon>Bacillota</taxon>
        <taxon>Bacilli</taxon>
        <taxon>Bacillales</taxon>
        <taxon>Fictibacillaceae</taxon>
        <taxon>Fictibacillus</taxon>
    </lineage>
</organism>
<dbReference type="PROSITE" id="PS01124">
    <property type="entry name" value="HTH_ARAC_FAMILY_2"/>
    <property type="match status" value="1"/>
</dbReference>
<sequence length="290" mass="33424">MYSEVTKETIRYIEEHLQDDWFLEHYANEVGYSKFHLSRIFKKETGQTISDYIRKRRLAIAAMYLLYSDESIIHIAFSLQFQSQEAFTRSFKELYNMPPGKYRKLMRTISGMEENEMSQTTTVKGWMLSGSHPGDYRMETDDKVFHTGTKSGLLYATGDMDEGQFGTMMQSVAADRFRGKRMKMSCYLKTEEVTKCGAWFRIDNQSGDVVQFDNMDNRSITGTSDWNYYKVVLDVPAESASMHFGVLLAGQGKVWADGFKFEEVDESEPTTNMMGSENLPEEPLNLGFDE</sequence>
<proteinExistence type="predicted"/>
<keyword evidence="3" id="KW-0804">Transcription</keyword>
<dbReference type="SMART" id="SM00342">
    <property type="entry name" value="HTH_ARAC"/>
    <property type="match status" value="1"/>
</dbReference>
<evidence type="ECO:0000313" key="7">
    <source>
        <dbReference type="Proteomes" id="UP000076623"/>
    </source>
</evidence>
<dbReference type="InterPro" id="IPR050959">
    <property type="entry name" value="MarA-like"/>
</dbReference>
<dbReference type="SUPFAM" id="SSF46689">
    <property type="entry name" value="Homeodomain-like"/>
    <property type="match status" value="2"/>
</dbReference>
<gene>
    <name evidence="6" type="ORF">ABE65_012600</name>
</gene>
<evidence type="ECO:0000256" key="1">
    <source>
        <dbReference type="ARBA" id="ARBA00023015"/>
    </source>
</evidence>
<dbReference type="STRING" id="1221500.ABE65_012600"/>
<feature type="domain" description="HTH araC/xylS-type" evidence="5">
    <location>
        <begin position="7"/>
        <end position="105"/>
    </location>
</feature>
<dbReference type="InterPro" id="IPR018060">
    <property type="entry name" value="HTH_AraC"/>
</dbReference>
<reference evidence="6 7" key="1">
    <citation type="submission" date="2016-04" db="EMBL/GenBank/DDBJ databases">
        <title>Complete genome sequence of Fictibacillus phosphorivorans G25-29, a strain toxic to nematodes.</title>
        <authorList>
            <person name="Zheng Z."/>
        </authorList>
    </citation>
    <scope>NUCLEOTIDE SEQUENCE [LARGE SCALE GENOMIC DNA]</scope>
    <source>
        <strain evidence="6 7">G25-29</strain>
    </source>
</reference>